<name>A0A4R8RLE2_COLTR</name>
<dbReference type="SUPFAM" id="SSF51905">
    <property type="entry name" value="FAD/NAD(P)-binding domain"/>
    <property type="match status" value="1"/>
</dbReference>
<evidence type="ECO:0000256" key="1">
    <source>
        <dbReference type="ARBA" id="ARBA00022630"/>
    </source>
</evidence>
<dbReference type="PANTHER" id="PTHR43539:SF68">
    <property type="entry name" value="FLAVIN-BINDING MONOOXYGENASE-LIKE PROTEIN (AFU_ORTHOLOGUE AFUA_4G09220)"/>
    <property type="match status" value="1"/>
</dbReference>
<organism evidence="5 6">
    <name type="scientific">Colletotrichum trifolii</name>
    <dbReference type="NCBI Taxonomy" id="5466"/>
    <lineage>
        <taxon>Eukaryota</taxon>
        <taxon>Fungi</taxon>
        <taxon>Dikarya</taxon>
        <taxon>Ascomycota</taxon>
        <taxon>Pezizomycotina</taxon>
        <taxon>Sordariomycetes</taxon>
        <taxon>Hypocreomycetidae</taxon>
        <taxon>Glomerellales</taxon>
        <taxon>Glomerellaceae</taxon>
        <taxon>Colletotrichum</taxon>
        <taxon>Colletotrichum orbiculare species complex</taxon>
    </lineage>
</organism>
<dbReference type="PANTHER" id="PTHR43539">
    <property type="entry name" value="FLAVIN-BINDING MONOOXYGENASE-LIKE PROTEIN (AFU_ORTHOLOGUE AFUA_4G09220)"/>
    <property type="match status" value="1"/>
</dbReference>
<keyword evidence="6" id="KW-1185">Reference proteome</keyword>
<evidence type="ECO:0000313" key="6">
    <source>
        <dbReference type="Proteomes" id="UP000295703"/>
    </source>
</evidence>
<dbReference type="GO" id="GO:0071949">
    <property type="term" value="F:FAD binding"/>
    <property type="evidence" value="ECO:0007669"/>
    <property type="project" value="InterPro"/>
</dbReference>
<feature type="domain" description="FAD-binding" evidence="4">
    <location>
        <begin position="221"/>
        <end position="257"/>
    </location>
</feature>
<comment type="caution">
    <text evidence="5">The sequence shown here is derived from an EMBL/GenBank/DDBJ whole genome shotgun (WGS) entry which is preliminary data.</text>
</comment>
<keyword evidence="3" id="KW-0560">Oxidoreductase</keyword>
<gene>
    <name evidence="5" type="ORF">CTRI78_v002615</name>
</gene>
<protein>
    <recommendedName>
        <fullName evidence="4">FAD-binding domain-containing protein</fullName>
    </recommendedName>
</protein>
<dbReference type="GO" id="GO:0004497">
    <property type="term" value="F:monooxygenase activity"/>
    <property type="evidence" value="ECO:0007669"/>
    <property type="project" value="TreeGrafter"/>
</dbReference>
<evidence type="ECO:0000259" key="4">
    <source>
        <dbReference type="Pfam" id="PF01494"/>
    </source>
</evidence>
<sequence>MAAIERDMASSQLPAHRLGDLNTADMTFPECPPRADVKEQVYAPLPKGFPHCDWTNVQASMVGLNAVREVSEALQKRSHQGLARLFSGDVIGETTSYWRDTLALTAHLRTFKGNRTIASALLELHELRQVSTLQFAHAQVLAASDDLKWVNCSFNFTTSSPKARCKGTLMLIPDGTGLNGHHGWKVWSMTTWLADFEDHPEDEAILRQPSEPMSDSSSLSTEVLIVGGGNSGVLLAARLKALGVSFIVVDRNKKSVVIVGSANTAFDVLGDCYESGLTTTMIQRSPTYVVPMTYFAHPMSLGAYDVIPVEDADGVVNGGPLAIGGPLLALCHRLQALAEPHRYDNVRRAGFRVKDSQTGDLALTLVERCGGHFVDMGKGIELISTGQVGIRSGSVPAAYLPDGLLLEGGSKVEADAIIWCTGFGSLDARKGLSGVLGEGATEIANKLESTWGVDAEGETRGLWKRQPNVENLWVFAGGTAQHRWFSKVIAQQIKGVLEGIIPEPYRRTPEDVLPPYPWENTDPWPKTQQRMVSQDKSLIMTPLPGGVIQLDWANTDKVWNQHIVFTLATPEGKTIWMANTDPGDVGTVSFPMVGDKYHLSTSQWTK</sequence>
<keyword evidence="2" id="KW-0274">FAD</keyword>
<evidence type="ECO:0000256" key="2">
    <source>
        <dbReference type="ARBA" id="ARBA00022827"/>
    </source>
</evidence>
<dbReference type="InterPro" id="IPR002938">
    <property type="entry name" value="FAD-bd"/>
</dbReference>
<evidence type="ECO:0000313" key="5">
    <source>
        <dbReference type="EMBL" id="TDZ67839.1"/>
    </source>
</evidence>
<dbReference type="EMBL" id="RYZW01000015">
    <property type="protein sequence ID" value="TDZ67839.1"/>
    <property type="molecule type" value="Genomic_DNA"/>
</dbReference>
<dbReference type="Gene3D" id="3.50.50.60">
    <property type="entry name" value="FAD/NAD(P)-binding domain"/>
    <property type="match status" value="2"/>
</dbReference>
<reference evidence="5 6" key="1">
    <citation type="submission" date="2018-12" db="EMBL/GenBank/DDBJ databases">
        <title>Genome sequence and assembly of Colletotrichum trifolii.</title>
        <authorList>
            <person name="Gan P."/>
            <person name="Shirasu K."/>
        </authorList>
    </citation>
    <scope>NUCLEOTIDE SEQUENCE [LARGE SCALE GENOMIC DNA]</scope>
    <source>
        <strain evidence="5 6">543-2</strain>
    </source>
</reference>
<accession>A0A4R8RLE2</accession>
<dbReference type="InterPro" id="IPR050982">
    <property type="entry name" value="Auxin_biosynth/cation_transpt"/>
</dbReference>
<dbReference type="InterPro" id="IPR036188">
    <property type="entry name" value="FAD/NAD-bd_sf"/>
</dbReference>
<dbReference type="Proteomes" id="UP000295703">
    <property type="component" value="Unassembled WGS sequence"/>
</dbReference>
<proteinExistence type="predicted"/>
<dbReference type="AlphaFoldDB" id="A0A4R8RLE2"/>
<keyword evidence="1" id="KW-0285">Flavoprotein</keyword>
<dbReference type="Pfam" id="PF01494">
    <property type="entry name" value="FAD_binding_3"/>
    <property type="match status" value="1"/>
</dbReference>
<evidence type="ECO:0000256" key="3">
    <source>
        <dbReference type="ARBA" id="ARBA00023002"/>
    </source>
</evidence>